<evidence type="ECO:0000256" key="3">
    <source>
        <dbReference type="ARBA" id="ARBA00022475"/>
    </source>
</evidence>
<evidence type="ECO:0000256" key="1">
    <source>
        <dbReference type="ARBA" id="ARBA00004236"/>
    </source>
</evidence>
<dbReference type="GO" id="GO:0005886">
    <property type="term" value="C:plasma membrane"/>
    <property type="evidence" value="ECO:0007669"/>
    <property type="project" value="UniProtKB-SubCell"/>
</dbReference>
<dbReference type="PANTHER" id="PTHR31220">
    <property type="entry name" value="HYCCIN RELATED"/>
    <property type="match status" value="1"/>
</dbReference>
<dbReference type="GO" id="GO:0046854">
    <property type="term" value="P:phosphatidylinositol phosphate biosynthetic process"/>
    <property type="evidence" value="ECO:0007669"/>
    <property type="project" value="TreeGrafter"/>
</dbReference>
<name>A0A6J8E2L3_MYTCO</name>
<dbReference type="GO" id="GO:0072659">
    <property type="term" value="P:protein localization to plasma membrane"/>
    <property type="evidence" value="ECO:0007669"/>
    <property type="project" value="TreeGrafter"/>
</dbReference>
<dbReference type="Proteomes" id="UP000507470">
    <property type="component" value="Unassembled WGS sequence"/>
</dbReference>
<comment type="similarity">
    <text evidence="6">Belongs to the Hyccin family.</text>
</comment>
<dbReference type="Pfam" id="PF09790">
    <property type="entry name" value="Hyccin"/>
    <property type="match status" value="1"/>
</dbReference>
<evidence type="ECO:0000256" key="2">
    <source>
        <dbReference type="ARBA" id="ARBA00004514"/>
    </source>
</evidence>
<dbReference type="PANTHER" id="PTHR31220:SF1">
    <property type="entry name" value="GH21176P"/>
    <property type="match status" value="1"/>
</dbReference>
<dbReference type="GO" id="GO:0005829">
    <property type="term" value="C:cytosol"/>
    <property type="evidence" value="ECO:0007669"/>
    <property type="project" value="UniProtKB-SubCell"/>
</dbReference>
<proteinExistence type="inferred from homology"/>
<keyword evidence="4" id="KW-0963">Cytoplasm</keyword>
<gene>
    <name evidence="8" type="ORF">MCOR_46601</name>
</gene>
<keyword evidence="3" id="KW-1003">Cell membrane</keyword>
<organism evidence="8 9">
    <name type="scientific">Mytilus coruscus</name>
    <name type="common">Sea mussel</name>
    <dbReference type="NCBI Taxonomy" id="42192"/>
    <lineage>
        <taxon>Eukaryota</taxon>
        <taxon>Metazoa</taxon>
        <taxon>Spiralia</taxon>
        <taxon>Lophotrochozoa</taxon>
        <taxon>Mollusca</taxon>
        <taxon>Bivalvia</taxon>
        <taxon>Autobranchia</taxon>
        <taxon>Pteriomorphia</taxon>
        <taxon>Mytilida</taxon>
        <taxon>Mytiloidea</taxon>
        <taxon>Mytilidae</taxon>
        <taxon>Mytilinae</taxon>
        <taxon>Mytilus</taxon>
    </lineage>
</organism>
<keyword evidence="9" id="KW-1185">Reference proteome</keyword>
<evidence type="ECO:0000313" key="8">
    <source>
        <dbReference type="EMBL" id="CAC5413735.1"/>
    </source>
</evidence>
<reference evidence="8 9" key="1">
    <citation type="submission" date="2020-06" db="EMBL/GenBank/DDBJ databases">
        <authorList>
            <person name="Li R."/>
            <person name="Bekaert M."/>
        </authorList>
    </citation>
    <scope>NUCLEOTIDE SEQUENCE [LARGE SCALE GENOMIC DNA]</scope>
    <source>
        <strain evidence="9">wild</strain>
    </source>
</reference>
<evidence type="ECO:0000313" key="9">
    <source>
        <dbReference type="Proteomes" id="UP000507470"/>
    </source>
</evidence>
<dbReference type="InterPro" id="IPR018619">
    <property type="entry name" value="Hyccin"/>
</dbReference>
<keyword evidence="5" id="KW-0472">Membrane</keyword>
<feature type="compositionally biased region" description="Basic and acidic residues" evidence="7">
    <location>
        <begin position="326"/>
        <end position="339"/>
    </location>
</feature>
<feature type="compositionally biased region" description="Polar residues" evidence="7">
    <location>
        <begin position="419"/>
        <end position="433"/>
    </location>
</feature>
<feature type="region of interest" description="Disordered" evidence="7">
    <location>
        <begin position="384"/>
        <end position="433"/>
    </location>
</feature>
<comment type="subcellular location">
    <subcellularLocation>
        <location evidence="1">Cell membrane</location>
    </subcellularLocation>
    <subcellularLocation>
        <location evidence="2">Cytoplasm</location>
        <location evidence="2">Cytosol</location>
    </subcellularLocation>
</comment>
<evidence type="ECO:0000256" key="6">
    <source>
        <dbReference type="ARBA" id="ARBA00034482"/>
    </source>
</evidence>
<dbReference type="OrthoDB" id="18937at2759"/>
<accession>A0A6J8E2L3</accession>
<dbReference type="AlphaFoldDB" id="A0A6J8E2L3"/>
<protein>
    <submittedName>
        <fullName evidence="8">FAM126</fullName>
    </submittedName>
</protein>
<evidence type="ECO:0000256" key="4">
    <source>
        <dbReference type="ARBA" id="ARBA00022490"/>
    </source>
</evidence>
<sequence length="433" mass="47855">MITISYERQINVLLSQEQDIVSSDGKPKIKTFRIPSFGQPSVYHEPSALSSLSLSESALSRYDHTEPEIWRSGPYPQYEAINGQNRHSILSYLLQCFNSCISDLSELSHQMYCKACSRLATTGFDDLSDISCTVKPSASFHLQDSPPPQSKRKSHVGEMLPRIAISPTLMTEMVSGLYYIMYNSDKYLATRAILDIHNRASYELYPDVLLVTNAIKNSLPAGHEEDGPMGLMTVTPSSSGHTIAKSAITNASFRTKKLPGHTIAKSAITKASFRTKKLPDDIDIIEGDENLSKLETIEEDSDTPTKSLGKLPKLADKFKLGIKKMDKSKVKEHKRDSDVSRTLSNGDTVDSVQVNVIKNNSRTSVDNVELTSLTNKKNSILEEINEEKVGSSPLGNLRQKHSSSSLKEMKNKPGHTRHSSGSSVNTENCSTDL</sequence>
<dbReference type="EMBL" id="CACVKT020008219">
    <property type="protein sequence ID" value="CAC5413735.1"/>
    <property type="molecule type" value="Genomic_DNA"/>
</dbReference>
<feature type="region of interest" description="Disordered" evidence="7">
    <location>
        <begin position="326"/>
        <end position="345"/>
    </location>
</feature>
<evidence type="ECO:0000256" key="7">
    <source>
        <dbReference type="SAM" id="MobiDB-lite"/>
    </source>
</evidence>
<evidence type="ECO:0000256" key="5">
    <source>
        <dbReference type="ARBA" id="ARBA00023136"/>
    </source>
</evidence>